<dbReference type="PROSITE" id="PS50330">
    <property type="entry name" value="UIM"/>
    <property type="match status" value="1"/>
</dbReference>
<sequence>MFDEYLEPTRVERPASHAPAVLVLVTSAGTPSSTTIDQDAPSPIEPKNFKSAITEDCWFQAMQDEIHEFDRLQVWELVPQPDCVMIIALKWIYKVKLDEYGDVLKNKARLVAKGYRQEEGIDFEESFAPVARIEAIRIFIANAASKNMTIYQMDVKTAFLNGELKEEVYVSQPEGFVDPDHPTHVYRLKKALYGLKQAPWAWLSRHTKRSTSGSAQFLGDKLVSWSSKKQKSTAISTTKIGSLLGKYIAFWMLCSDTLDEITAHNTALPSIRFHCIMTIAVPLLSAAIMSNTPGFPAEQAPFIIAPLTMTMIKFYRPANGCPSARGLHNILYDSGYLHSTVLEHHVFNSSTGLYSCQLDEQWFKLHKDILRDALDITPPNATILLWLRLQVILLLSMSTRRSMPGSAQFLGDKLVSWSSKKQKSTVISTTEEEYIVMSGCFTMADMNVPANDAPIEQAPNVAPPIRTDDQTICQLDEQWFNLNKDLLRDALDITPANDNNPSVAPPSSDTVIDYVNTLGYPSTLMNVSAMSEEFVQSIQTFLTDRKNLAMDARGKKKTAHLLIPNVRFTKLIIHHLRTKQNIHPRTGTPLHHSHYESILNTLKFVGKDGREIFGMPIPDALLIDGIKGAPFYAPTQPSKAVLEKKSKLVKKTRDEPSPAKRSKGGLVTKKRKPKSLLKLVDEHSNEGVPVKEPAYNEEDADLERALELSLMEQGAQTQGPARLVVIREPESGRIQPLTEVQGKAKEKVVKEQAAHDLLTLYTPTKKSLADQFNFQRRLPMPTESSAHAESPSMDVELNLTDSKTEYDVEASKINAGSQDKG</sequence>
<feature type="compositionally biased region" description="Basic and acidic residues" evidence="1">
    <location>
        <begin position="647"/>
        <end position="658"/>
    </location>
</feature>
<feature type="compositionally biased region" description="Basic residues" evidence="1">
    <location>
        <begin position="660"/>
        <end position="672"/>
    </location>
</feature>
<dbReference type="SUPFAM" id="SSF56672">
    <property type="entry name" value="DNA/RNA polymerases"/>
    <property type="match status" value="1"/>
</dbReference>
<evidence type="ECO:0000313" key="3">
    <source>
        <dbReference type="EMBL" id="GJT14929.1"/>
    </source>
</evidence>
<gene>
    <name evidence="3" type="ORF">Tco_0873635</name>
</gene>
<dbReference type="InterPro" id="IPR003903">
    <property type="entry name" value="UIM_dom"/>
</dbReference>
<protein>
    <submittedName>
        <fullName evidence="3">Retrovirus-related pol polyprotein from transposon TNT 1-94</fullName>
    </submittedName>
</protein>
<accession>A0ABQ5BL26</accession>
<name>A0ABQ5BL26_9ASTR</name>
<dbReference type="EMBL" id="BQNB010013356">
    <property type="protein sequence ID" value="GJT14929.1"/>
    <property type="molecule type" value="Genomic_DNA"/>
</dbReference>
<organism evidence="3 4">
    <name type="scientific">Tanacetum coccineum</name>
    <dbReference type="NCBI Taxonomy" id="301880"/>
    <lineage>
        <taxon>Eukaryota</taxon>
        <taxon>Viridiplantae</taxon>
        <taxon>Streptophyta</taxon>
        <taxon>Embryophyta</taxon>
        <taxon>Tracheophyta</taxon>
        <taxon>Spermatophyta</taxon>
        <taxon>Magnoliopsida</taxon>
        <taxon>eudicotyledons</taxon>
        <taxon>Gunneridae</taxon>
        <taxon>Pentapetalae</taxon>
        <taxon>asterids</taxon>
        <taxon>campanulids</taxon>
        <taxon>Asterales</taxon>
        <taxon>Asteraceae</taxon>
        <taxon>Asteroideae</taxon>
        <taxon>Anthemideae</taxon>
        <taxon>Anthemidinae</taxon>
        <taxon>Tanacetum</taxon>
    </lineage>
</organism>
<feature type="domain" description="Reverse transcriptase Ty1/copia-type" evidence="2">
    <location>
        <begin position="73"/>
        <end position="205"/>
    </location>
</feature>
<evidence type="ECO:0000313" key="4">
    <source>
        <dbReference type="Proteomes" id="UP001151760"/>
    </source>
</evidence>
<dbReference type="InterPro" id="IPR013103">
    <property type="entry name" value="RVT_2"/>
</dbReference>
<proteinExistence type="predicted"/>
<dbReference type="PANTHER" id="PTHR11439:SF483">
    <property type="entry name" value="PEPTIDE SYNTHASE GLIP-LIKE, PUTATIVE (AFU_ORTHOLOGUE AFUA_3G12920)-RELATED"/>
    <property type="match status" value="1"/>
</dbReference>
<dbReference type="Pfam" id="PF07727">
    <property type="entry name" value="RVT_2"/>
    <property type="match status" value="1"/>
</dbReference>
<comment type="caution">
    <text evidence="3">The sequence shown here is derived from an EMBL/GenBank/DDBJ whole genome shotgun (WGS) entry which is preliminary data.</text>
</comment>
<dbReference type="PANTHER" id="PTHR11439">
    <property type="entry name" value="GAG-POL-RELATED RETROTRANSPOSON"/>
    <property type="match status" value="1"/>
</dbReference>
<keyword evidence="4" id="KW-1185">Reference proteome</keyword>
<evidence type="ECO:0000256" key="1">
    <source>
        <dbReference type="SAM" id="MobiDB-lite"/>
    </source>
</evidence>
<dbReference type="Proteomes" id="UP001151760">
    <property type="component" value="Unassembled WGS sequence"/>
</dbReference>
<feature type="region of interest" description="Disordered" evidence="1">
    <location>
        <begin position="647"/>
        <end position="672"/>
    </location>
</feature>
<evidence type="ECO:0000259" key="2">
    <source>
        <dbReference type="Pfam" id="PF07727"/>
    </source>
</evidence>
<reference evidence="3" key="1">
    <citation type="journal article" date="2022" name="Int. J. Mol. Sci.">
        <title>Draft Genome of Tanacetum Coccineum: Genomic Comparison of Closely Related Tanacetum-Family Plants.</title>
        <authorList>
            <person name="Yamashiro T."/>
            <person name="Shiraishi A."/>
            <person name="Nakayama K."/>
            <person name="Satake H."/>
        </authorList>
    </citation>
    <scope>NUCLEOTIDE SEQUENCE</scope>
</reference>
<reference evidence="3" key="2">
    <citation type="submission" date="2022-01" db="EMBL/GenBank/DDBJ databases">
        <authorList>
            <person name="Yamashiro T."/>
            <person name="Shiraishi A."/>
            <person name="Satake H."/>
            <person name="Nakayama K."/>
        </authorList>
    </citation>
    <scope>NUCLEOTIDE SEQUENCE</scope>
</reference>
<dbReference type="InterPro" id="IPR043502">
    <property type="entry name" value="DNA/RNA_pol_sf"/>
</dbReference>